<name>A0ABM7YDB0_9EURY</name>
<dbReference type="InterPro" id="IPR045089">
    <property type="entry name" value="PGGT1B-like"/>
</dbReference>
<evidence type="ECO:0000313" key="12">
    <source>
        <dbReference type="Proteomes" id="UP000831817"/>
    </source>
</evidence>
<keyword evidence="5" id="KW-0479">Metal-binding</keyword>
<keyword evidence="12" id="KW-1185">Reference proteome</keyword>
<dbReference type="Pfam" id="PF00432">
    <property type="entry name" value="Prenyltrans"/>
    <property type="match status" value="2"/>
</dbReference>
<evidence type="ECO:0000313" key="11">
    <source>
        <dbReference type="EMBL" id="BDH79325.1"/>
    </source>
</evidence>
<dbReference type="RefSeq" id="WP_248565151.1">
    <property type="nucleotide sequence ID" value="NZ_AP025698.1"/>
</dbReference>
<dbReference type="SUPFAM" id="SSF48239">
    <property type="entry name" value="Terpenoid cyclases/Protein prenyltransferases"/>
    <property type="match status" value="1"/>
</dbReference>
<keyword evidence="3" id="KW-0637">Prenyltransferase</keyword>
<dbReference type="PANTHER" id="PTHR11774">
    <property type="entry name" value="GERANYLGERANYL TRANSFERASE TYPE BETA SUBUNIT"/>
    <property type="match status" value="1"/>
</dbReference>
<evidence type="ECO:0000256" key="9">
    <source>
        <dbReference type="ARBA" id="ARBA00032766"/>
    </source>
</evidence>
<dbReference type="PANTHER" id="PTHR11774:SF11">
    <property type="entry name" value="GERANYLGERANYL TRANSFERASE TYPE-2 SUBUNIT BETA"/>
    <property type="match status" value="1"/>
</dbReference>
<keyword evidence="7" id="KW-0862">Zinc</keyword>
<comment type="cofactor">
    <cofactor evidence="1">
        <name>Zn(2+)</name>
        <dbReference type="ChEBI" id="CHEBI:29105"/>
    </cofactor>
</comment>
<evidence type="ECO:0000256" key="4">
    <source>
        <dbReference type="ARBA" id="ARBA00022679"/>
    </source>
</evidence>
<sequence>MSNLEDKVLNFIRKRSHEDGGYTLYEGLPDSKNTYYAIKSFQLLGREPANLAKTLKWLEEVHSRGSFSAQGLFYRCSILKEYNRDHRIPKKFIRRLQETYKRSDLEITYYIDSVLRMHNIILDEIPDWIISQQNPDGGFGKYGSDIINTQYALEILKAHKYKIDKKSIKDYLKDCENEGLWSFTPISYPPYIETIYAGFRISEILNLKVKDKNILNFILSLQNNDGGFRRSTYLGISELEYTYKSLYIIKSLESRNPHIIY</sequence>
<protein>
    <recommendedName>
        <fullName evidence="8">Geranylgeranyl transferase type II subunit beta</fullName>
    </recommendedName>
    <alternativeName>
        <fullName evidence="9">Type II protein geranyl-geranyltransferase subunit beta</fullName>
    </alternativeName>
</protein>
<evidence type="ECO:0000256" key="3">
    <source>
        <dbReference type="ARBA" id="ARBA00022602"/>
    </source>
</evidence>
<dbReference type="InterPro" id="IPR001330">
    <property type="entry name" value="Prenyltrans"/>
</dbReference>
<evidence type="ECO:0000256" key="7">
    <source>
        <dbReference type="ARBA" id="ARBA00022833"/>
    </source>
</evidence>
<comment type="similarity">
    <text evidence="2">Belongs to the protein prenyltransferase subunit beta family.</text>
</comment>
<proteinExistence type="inferred from homology"/>
<gene>
    <name evidence="11" type="ORF">MTTB_07040</name>
</gene>
<evidence type="ECO:0000256" key="1">
    <source>
        <dbReference type="ARBA" id="ARBA00001947"/>
    </source>
</evidence>
<feature type="domain" description="Prenyltransferase alpha-alpha toroid" evidence="10">
    <location>
        <begin position="4"/>
        <end position="142"/>
    </location>
</feature>
<evidence type="ECO:0000256" key="5">
    <source>
        <dbReference type="ARBA" id="ARBA00022723"/>
    </source>
</evidence>
<dbReference type="InterPro" id="IPR016648">
    <property type="entry name" value="UCP016175_prenyltrans-rel"/>
</dbReference>
<dbReference type="Proteomes" id="UP000831817">
    <property type="component" value="Chromosome"/>
</dbReference>
<dbReference type="EMBL" id="AP025698">
    <property type="protein sequence ID" value="BDH79325.1"/>
    <property type="molecule type" value="Genomic_DNA"/>
</dbReference>
<evidence type="ECO:0000256" key="6">
    <source>
        <dbReference type="ARBA" id="ARBA00022737"/>
    </source>
</evidence>
<reference evidence="11 12" key="1">
    <citation type="submission" date="2022-04" db="EMBL/GenBank/DDBJ databases">
        <title>Complete genome of Methanothermobacter tenebrarum strain RMAS.</title>
        <authorList>
            <person name="Nakamura K."/>
            <person name="Oshima K."/>
            <person name="Hattori M."/>
            <person name="Kamagata Y."/>
            <person name="Takamizawa K."/>
        </authorList>
    </citation>
    <scope>NUCLEOTIDE SEQUENCE [LARGE SCALE GENOMIC DNA]</scope>
    <source>
        <strain evidence="11 12">RMAS</strain>
    </source>
</reference>
<dbReference type="Gene3D" id="1.50.10.20">
    <property type="match status" value="2"/>
</dbReference>
<feature type="domain" description="Prenyltransferase alpha-alpha toroid" evidence="10">
    <location>
        <begin position="152"/>
        <end position="253"/>
    </location>
</feature>
<accession>A0ABM7YDB0</accession>
<dbReference type="PIRSF" id="PIRSF016175">
    <property type="entry name" value="UCP016175"/>
    <property type="match status" value="1"/>
</dbReference>
<keyword evidence="4" id="KW-0808">Transferase</keyword>
<keyword evidence="6" id="KW-0677">Repeat</keyword>
<organism evidence="11 12">
    <name type="scientific">Methanothermobacter tenebrarum</name>
    <dbReference type="NCBI Taxonomy" id="680118"/>
    <lineage>
        <taxon>Archaea</taxon>
        <taxon>Methanobacteriati</taxon>
        <taxon>Methanobacteriota</taxon>
        <taxon>Methanomada group</taxon>
        <taxon>Methanobacteria</taxon>
        <taxon>Methanobacteriales</taxon>
        <taxon>Methanobacteriaceae</taxon>
        <taxon>Methanothermobacter</taxon>
    </lineage>
</organism>
<evidence type="ECO:0000259" key="10">
    <source>
        <dbReference type="Pfam" id="PF00432"/>
    </source>
</evidence>
<evidence type="ECO:0000256" key="2">
    <source>
        <dbReference type="ARBA" id="ARBA00010497"/>
    </source>
</evidence>
<dbReference type="CDD" id="cd00688">
    <property type="entry name" value="ISOPREN_C2_like"/>
    <property type="match status" value="1"/>
</dbReference>
<dbReference type="InterPro" id="IPR008930">
    <property type="entry name" value="Terpenoid_cyclase/PrenylTrfase"/>
</dbReference>
<evidence type="ECO:0000256" key="8">
    <source>
        <dbReference type="ARBA" id="ARBA00030816"/>
    </source>
</evidence>
<dbReference type="GeneID" id="71965223"/>